<sequence>MIESVESFLARLKKRDPDQPEFHQAVEEVLRSLWPFLEAHPHYLTSGILERICEPERAIVFRVSWVDDHGKVQVNRGFRVQMNSAIGPYKGGLRFHPSVNLGVLKFLAFEQTFKNSLTSLPMGGGKGGSDFDPKGKSDAEVMRFCQAFMSELYRHIGADVDVPAGDIGVGAREIGFLFGQYKRLSNQFTSVLTGKGPSYGGSLIRPEATGFGCVYFAEEMLKRRGQAVEGKRVAISGSGNVAQYAARKVMDLGGKVISLSDSEGTLYCESGLTEEQWQAVLELKNLQRGRISELAGRFGLEFLAGQHPWGLSCDIALPCATQNELDAEAARALLRNGCMCVAEGANMPTTLEAVDLFIEAGILFAPGKASNAGGVAVSGLEMSQNAMRLLWTGGEVDSKLHAIMQSIHHACVHYGEENGQVNYVKGANIAGFVKVADAMLAQGVV</sequence>
<comment type="subunit">
    <text evidence="3">Homohexamer.</text>
</comment>
<dbReference type="RefSeq" id="WP_075948378.1">
    <property type="nucleotide sequence ID" value="NZ_LT629709.1"/>
</dbReference>
<accession>A0A1H0R9W4</accession>
<dbReference type="OrthoDB" id="9803297at2"/>
<dbReference type="PANTHER" id="PTHR43571">
    <property type="entry name" value="NADP-SPECIFIC GLUTAMATE DEHYDROGENASE 1-RELATED"/>
    <property type="match status" value="1"/>
</dbReference>
<dbReference type="NCBIfam" id="NF006929">
    <property type="entry name" value="PRK09414.1"/>
    <property type="match status" value="1"/>
</dbReference>
<comment type="similarity">
    <text evidence="2 6 10">Belongs to the Glu/Leu/Phe/Val dehydrogenases family.</text>
</comment>
<dbReference type="InterPro" id="IPR036291">
    <property type="entry name" value="NAD(P)-bd_dom_sf"/>
</dbReference>
<dbReference type="GO" id="GO:0004354">
    <property type="term" value="F:glutamate dehydrogenase (NADP+) activity"/>
    <property type="evidence" value="ECO:0007669"/>
    <property type="project" value="UniProtKB-EC"/>
</dbReference>
<gene>
    <name evidence="13" type="ORF">BVK86_21665</name>
    <name evidence="12" type="ORF">F7R15_21360</name>
    <name evidence="14" type="ORF">SAMN04490202_3482</name>
</gene>
<protein>
    <recommendedName>
        <fullName evidence="6">Glutamate dehydrogenase</fullName>
    </recommendedName>
</protein>
<evidence type="ECO:0000313" key="13">
    <source>
        <dbReference type="EMBL" id="OLU00542.1"/>
    </source>
</evidence>
<reference evidence="13" key="2">
    <citation type="submission" date="2017-01" db="EMBL/GenBank/DDBJ databases">
        <authorList>
            <person name="Mah S.A."/>
            <person name="Swanson W.J."/>
            <person name="Moy G.W."/>
            <person name="Vacquier V.D."/>
        </authorList>
    </citation>
    <scope>NUCLEOTIDE SEQUENCE [LARGE SCALE GENOMIC DNA]</scope>
    <source>
        <strain evidence="13">MT1</strain>
    </source>
</reference>
<evidence type="ECO:0000256" key="6">
    <source>
        <dbReference type="PIRNR" id="PIRNR000185"/>
    </source>
</evidence>
<evidence type="ECO:0000256" key="8">
    <source>
        <dbReference type="PIRSR" id="PIRSR000185-2"/>
    </source>
</evidence>
<feature type="binding site" evidence="8">
    <location>
        <position position="209"/>
    </location>
    <ligand>
        <name>NAD(+)</name>
        <dbReference type="ChEBI" id="CHEBI:57540"/>
    </ligand>
</feature>
<dbReference type="PROSITE" id="PS00074">
    <property type="entry name" value="GLFV_DEHYDROGENASE"/>
    <property type="match status" value="1"/>
</dbReference>
<feature type="domain" description="Glutamate/phenylalanine/leucine/valine/L-tryptophan dehydrogenase C-terminal" evidence="11">
    <location>
        <begin position="202"/>
        <end position="443"/>
    </location>
</feature>
<evidence type="ECO:0000256" key="9">
    <source>
        <dbReference type="PIRSR" id="PIRSR000185-3"/>
    </source>
</evidence>
<dbReference type="SUPFAM" id="SSF51735">
    <property type="entry name" value="NAD(P)-binding Rossmann-fold domains"/>
    <property type="match status" value="1"/>
</dbReference>
<keyword evidence="4 6" id="KW-0560">Oxidoreductase</keyword>
<dbReference type="PANTHER" id="PTHR43571:SF1">
    <property type="entry name" value="NADP-SPECIFIC GLUTAMATE DEHYDROGENASE 1-RELATED"/>
    <property type="match status" value="1"/>
</dbReference>
<dbReference type="EMBL" id="LT629709">
    <property type="protein sequence ID" value="SDP25728.1"/>
    <property type="molecule type" value="Genomic_DNA"/>
</dbReference>
<dbReference type="Proteomes" id="UP000186756">
    <property type="component" value="Unassembled WGS sequence"/>
</dbReference>
<dbReference type="PIRSF" id="PIRSF000185">
    <property type="entry name" value="Glu_DH"/>
    <property type="match status" value="1"/>
</dbReference>
<comment type="function">
    <text evidence="1">Catalyzes the reversible oxidative deamination of glutamate to alpha-ketoglutarate and ammonia.</text>
</comment>
<feature type="binding site" evidence="8">
    <location>
        <position position="240"/>
    </location>
    <ligand>
        <name>NAD(+)</name>
        <dbReference type="ChEBI" id="CHEBI:57540"/>
    </ligand>
</feature>
<dbReference type="InterPro" id="IPR033524">
    <property type="entry name" value="Glu/Leu/Phe/Val_DH_AS"/>
</dbReference>
<dbReference type="InterPro" id="IPR006095">
    <property type="entry name" value="Glu/Leu/Phe/Val/Trp_DH"/>
</dbReference>
<feature type="binding site" evidence="8">
    <location>
        <position position="111"/>
    </location>
    <ligand>
        <name>substrate</name>
    </ligand>
</feature>
<dbReference type="EMBL" id="VZPS01000016">
    <property type="protein sequence ID" value="KAB0483406.1"/>
    <property type="molecule type" value="Genomic_DNA"/>
</dbReference>
<evidence type="ECO:0000256" key="7">
    <source>
        <dbReference type="PIRSR" id="PIRSR000185-1"/>
    </source>
</evidence>
<keyword evidence="8" id="KW-0520">NAD</keyword>
<keyword evidence="8" id="KW-0547">Nucleotide-binding</keyword>
<dbReference type="AlphaFoldDB" id="A0A1H0R9W4"/>
<dbReference type="SMART" id="SM00839">
    <property type="entry name" value="ELFV_dehydrog"/>
    <property type="match status" value="1"/>
</dbReference>
<dbReference type="PRINTS" id="PR00082">
    <property type="entry name" value="GLFDHDRGNASE"/>
</dbReference>
<evidence type="ECO:0000313" key="12">
    <source>
        <dbReference type="EMBL" id="KAB0483406.1"/>
    </source>
</evidence>
<dbReference type="GO" id="GO:0005829">
    <property type="term" value="C:cytosol"/>
    <property type="evidence" value="ECO:0007669"/>
    <property type="project" value="TreeGrafter"/>
</dbReference>
<dbReference type="GO" id="GO:0000166">
    <property type="term" value="F:nucleotide binding"/>
    <property type="evidence" value="ECO:0007669"/>
    <property type="project" value="UniProtKB-KW"/>
</dbReference>
<feature type="active site" description="Proton donor" evidence="7">
    <location>
        <position position="126"/>
    </location>
</feature>
<dbReference type="InterPro" id="IPR033922">
    <property type="entry name" value="NAD_bind_Glu_DH"/>
</dbReference>
<dbReference type="InterPro" id="IPR014362">
    <property type="entry name" value="Glu_DH"/>
</dbReference>
<proteinExistence type="inferred from homology"/>
<evidence type="ECO:0000256" key="3">
    <source>
        <dbReference type="ARBA" id="ARBA00011643"/>
    </source>
</evidence>
<dbReference type="SUPFAM" id="SSF53223">
    <property type="entry name" value="Aminoacid dehydrogenase-like, N-terminal domain"/>
    <property type="match status" value="1"/>
</dbReference>
<dbReference type="GO" id="GO:0006537">
    <property type="term" value="P:glutamate biosynthetic process"/>
    <property type="evidence" value="ECO:0007669"/>
    <property type="project" value="UniProtKB-ARBA"/>
</dbReference>
<dbReference type="Proteomes" id="UP000198549">
    <property type="component" value="Chromosome I"/>
</dbReference>
<feature type="binding site" evidence="8">
    <location>
        <position position="165"/>
    </location>
    <ligand>
        <name>substrate</name>
    </ligand>
</feature>
<evidence type="ECO:0000313" key="17">
    <source>
        <dbReference type="Proteomes" id="UP000460142"/>
    </source>
</evidence>
<dbReference type="Gene3D" id="3.40.50.10860">
    <property type="entry name" value="Leucine Dehydrogenase, chain A, domain 1"/>
    <property type="match status" value="1"/>
</dbReference>
<reference evidence="12 17" key="4">
    <citation type="submission" date="2019-09" db="EMBL/GenBank/DDBJ databases">
        <title>Draft genome sequences of 48 bacterial type strains from the CCUG.</title>
        <authorList>
            <person name="Tunovic T."/>
            <person name="Pineiro-Iglesias B."/>
            <person name="Unosson C."/>
            <person name="Inganas E."/>
            <person name="Ohlen M."/>
            <person name="Cardew S."/>
            <person name="Jensie-Markopoulos S."/>
            <person name="Salva-Serra F."/>
            <person name="Jaen-Luchoro D."/>
            <person name="Karlsson R."/>
            <person name="Svensson-Stadler L."/>
            <person name="Chun J."/>
            <person name="Moore E."/>
        </authorList>
    </citation>
    <scope>NUCLEOTIDE SEQUENCE [LARGE SCALE GENOMIC DNA]</scope>
    <source>
        <strain evidence="12 17">CCUG 53116</strain>
    </source>
</reference>
<evidence type="ECO:0000256" key="1">
    <source>
        <dbReference type="ARBA" id="ARBA00003868"/>
    </source>
</evidence>
<dbReference type="InterPro" id="IPR006096">
    <property type="entry name" value="Glu/Leu/Phe/Val/Trp_DH_C"/>
</dbReference>
<dbReference type="FunFam" id="3.40.50.10860:FF:000002">
    <property type="entry name" value="Glutamate dehydrogenase"/>
    <property type="match status" value="1"/>
</dbReference>
<keyword evidence="15" id="KW-1185">Reference proteome</keyword>
<feature type="binding site" evidence="8">
    <location>
        <position position="114"/>
    </location>
    <ligand>
        <name>substrate</name>
    </ligand>
</feature>
<evidence type="ECO:0000256" key="5">
    <source>
        <dbReference type="ARBA" id="ARBA00048584"/>
    </source>
</evidence>
<evidence type="ECO:0000313" key="14">
    <source>
        <dbReference type="EMBL" id="SDP25728.1"/>
    </source>
</evidence>
<evidence type="ECO:0000256" key="10">
    <source>
        <dbReference type="RuleBase" id="RU004417"/>
    </source>
</evidence>
<dbReference type="Pfam" id="PF00208">
    <property type="entry name" value="ELFV_dehydrog"/>
    <property type="match status" value="1"/>
</dbReference>
<dbReference type="Proteomes" id="UP000460142">
    <property type="component" value="Unassembled WGS sequence"/>
</dbReference>
<name>A0A1H0R9W4_PSERE</name>
<dbReference type="EMBL" id="MSTQ01000015">
    <property type="protein sequence ID" value="OLU00542.1"/>
    <property type="molecule type" value="Genomic_DNA"/>
</dbReference>
<comment type="catalytic activity">
    <reaction evidence="5">
        <text>L-glutamate + NADP(+) + H2O = 2-oxoglutarate + NH4(+) + NADPH + H(+)</text>
        <dbReference type="Rhea" id="RHEA:11612"/>
        <dbReference type="ChEBI" id="CHEBI:15377"/>
        <dbReference type="ChEBI" id="CHEBI:15378"/>
        <dbReference type="ChEBI" id="CHEBI:16810"/>
        <dbReference type="ChEBI" id="CHEBI:28938"/>
        <dbReference type="ChEBI" id="CHEBI:29985"/>
        <dbReference type="ChEBI" id="CHEBI:57783"/>
        <dbReference type="ChEBI" id="CHEBI:58349"/>
        <dbReference type="EC" id="1.4.1.4"/>
    </reaction>
</comment>
<evidence type="ECO:0000313" key="16">
    <source>
        <dbReference type="Proteomes" id="UP000198549"/>
    </source>
</evidence>
<evidence type="ECO:0000259" key="11">
    <source>
        <dbReference type="SMART" id="SM00839"/>
    </source>
</evidence>
<evidence type="ECO:0000313" key="15">
    <source>
        <dbReference type="Proteomes" id="UP000186756"/>
    </source>
</evidence>
<dbReference type="Pfam" id="PF02812">
    <property type="entry name" value="ELFV_dehydrog_N"/>
    <property type="match status" value="1"/>
</dbReference>
<dbReference type="InterPro" id="IPR046346">
    <property type="entry name" value="Aminoacid_DH-like_N_sf"/>
</dbReference>
<dbReference type="FunFam" id="1.10.285.10:FF:000001">
    <property type="entry name" value="Glutamate dehydrogenase"/>
    <property type="match status" value="1"/>
</dbReference>
<feature type="site" description="Important for catalysis" evidence="9">
    <location>
        <position position="166"/>
    </location>
</feature>
<dbReference type="FunFam" id="3.40.50.720:FF:000030">
    <property type="entry name" value="Glutamate dehydrogenase"/>
    <property type="match status" value="1"/>
</dbReference>
<feature type="binding site" evidence="8">
    <location>
        <position position="378"/>
    </location>
    <ligand>
        <name>substrate</name>
    </ligand>
</feature>
<reference evidence="15" key="3">
    <citation type="submission" date="2017-01" db="EMBL/GenBank/DDBJ databases">
        <authorList>
            <person name="Poblete-Castro I."/>
        </authorList>
    </citation>
    <scope>NUCLEOTIDE SEQUENCE [LARGE SCALE GENOMIC DNA]</scope>
    <source>
        <strain evidence="15">DSM 18361 / CCUG 53116 / MT1</strain>
    </source>
</reference>
<dbReference type="Gene3D" id="3.40.50.720">
    <property type="entry name" value="NAD(P)-binding Rossmann-like Domain"/>
    <property type="match status" value="1"/>
</dbReference>
<organism evidence="14 16">
    <name type="scientific">Pseudomonas reinekei</name>
    <dbReference type="NCBI Taxonomy" id="395598"/>
    <lineage>
        <taxon>Bacteria</taxon>
        <taxon>Pseudomonadati</taxon>
        <taxon>Pseudomonadota</taxon>
        <taxon>Gammaproteobacteria</taxon>
        <taxon>Pseudomonadales</taxon>
        <taxon>Pseudomonadaceae</taxon>
        <taxon>Pseudomonas</taxon>
    </lineage>
</organism>
<dbReference type="InterPro" id="IPR006097">
    <property type="entry name" value="Glu/Leu/Phe/Val/Trp_DH_dimer"/>
</dbReference>
<dbReference type="Gene3D" id="1.10.285.10">
    <property type="entry name" value="Glutamate Dehydrogenase, chain A, domain 3"/>
    <property type="match status" value="2"/>
</dbReference>
<dbReference type="CDD" id="cd05313">
    <property type="entry name" value="NAD_bind_2_Glu_DH"/>
    <property type="match status" value="1"/>
</dbReference>
<evidence type="ECO:0000256" key="2">
    <source>
        <dbReference type="ARBA" id="ARBA00006382"/>
    </source>
</evidence>
<feature type="binding site" evidence="8">
    <location>
        <position position="90"/>
    </location>
    <ligand>
        <name>substrate</name>
    </ligand>
</feature>
<dbReference type="InterPro" id="IPR050724">
    <property type="entry name" value="Glu_Leu_Phe_Val_DH"/>
</dbReference>
<evidence type="ECO:0000256" key="4">
    <source>
        <dbReference type="ARBA" id="ARBA00023002"/>
    </source>
</evidence>
<reference evidence="14 16" key="1">
    <citation type="submission" date="2016-10" db="EMBL/GenBank/DDBJ databases">
        <authorList>
            <person name="de Groot N.N."/>
        </authorList>
    </citation>
    <scope>NUCLEOTIDE SEQUENCE [LARGE SCALE GENOMIC DNA]</scope>
    <source>
        <strain evidence="14 16">BS3776</strain>
    </source>
</reference>